<keyword evidence="5" id="KW-1185">Reference proteome</keyword>
<organism evidence="2">
    <name type="scientific">Glycine max</name>
    <name type="common">Soybean</name>
    <name type="synonym">Glycine hispida</name>
    <dbReference type="NCBI Taxonomy" id="3847"/>
    <lineage>
        <taxon>Eukaryota</taxon>
        <taxon>Viridiplantae</taxon>
        <taxon>Streptophyta</taxon>
        <taxon>Embryophyta</taxon>
        <taxon>Tracheophyta</taxon>
        <taxon>Spermatophyta</taxon>
        <taxon>Magnoliopsida</taxon>
        <taxon>eudicotyledons</taxon>
        <taxon>Gunneridae</taxon>
        <taxon>Pentapetalae</taxon>
        <taxon>rosids</taxon>
        <taxon>fabids</taxon>
        <taxon>Fabales</taxon>
        <taxon>Fabaceae</taxon>
        <taxon>Papilionoideae</taxon>
        <taxon>50 kb inversion clade</taxon>
        <taxon>NPAAA clade</taxon>
        <taxon>indigoferoid/millettioid clade</taxon>
        <taxon>Phaseoleae</taxon>
        <taxon>Glycine</taxon>
        <taxon>Glycine subgen. Soja</taxon>
    </lineage>
</organism>
<evidence type="ECO:0000313" key="2">
    <source>
        <dbReference type="EMBL" id="KRG96666.1"/>
    </source>
</evidence>
<evidence type="ECO:0000313" key="3">
    <source>
        <dbReference type="EMBL" id="KRH24176.1"/>
    </source>
</evidence>
<accession>A0A0R0F283</accession>
<dbReference type="Gramene" id="KRG96666">
    <property type="protein sequence ID" value="KRG96666"/>
    <property type="gene ID" value="GLYMA_19G225000"/>
</dbReference>
<evidence type="ECO:0000313" key="5">
    <source>
        <dbReference type="Proteomes" id="UP000008827"/>
    </source>
</evidence>
<dbReference type="Proteomes" id="UP000008827">
    <property type="component" value="Chromosome 12"/>
</dbReference>
<name>A0A0R0F283_SOYBN</name>
<evidence type="ECO:0000313" key="4">
    <source>
        <dbReference type="EnsemblPlants" id="KRG96666"/>
    </source>
</evidence>
<dbReference type="OrthoDB" id="435038at2759"/>
<protein>
    <submittedName>
        <fullName evidence="2 4">Uncharacterized protein</fullName>
    </submittedName>
</protein>
<feature type="chain" id="PRO_5014520927" evidence="1">
    <location>
        <begin position="28"/>
        <end position="109"/>
    </location>
</feature>
<reference evidence="2" key="3">
    <citation type="submission" date="2018-07" db="EMBL/GenBank/DDBJ databases">
        <title>WGS assembly of Glycine max.</title>
        <authorList>
            <person name="Schmutz J."/>
            <person name="Cannon S."/>
            <person name="Schlueter J."/>
            <person name="Ma J."/>
            <person name="Mitros T."/>
            <person name="Nelson W."/>
            <person name="Hyten D."/>
            <person name="Song Q."/>
            <person name="Thelen J."/>
            <person name="Cheng J."/>
            <person name="Xu D."/>
            <person name="Hellsten U."/>
            <person name="May G."/>
            <person name="Yu Y."/>
            <person name="Sakurai T."/>
            <person name="Umezawa T."/>
            <person name="Bhattacharyya M."/>
            <person name="Sandhu D."/>
            <person name="Valliyodan B."/>
            <person name="Lindquist E."/>
            <person name="Peto M."/>
            <person name="Grant D."/>
            <person name="Shu S."/>
            <person name="Goodstein D."/>
            <person name="Barry K."/>
            <person name="Futrell-Griggs M."/>
            <person name="Abernathy B."/>
            <person name="Du J."/>
            <person name="Tian Z."/>
            <person name="Zhu L."/>
            <person name="Gill N."/>
            <person name="Joshi T."/>
            <person name="Libault M."/>
            <person name="Sethuraman A."/>
            <person name="Zhang X."/>
            <person name="Shinozaki K."/>
            <person name="Nguyen H."/>
            <person name="Wing R."/>
            <person name="Cregan P."/>
            <person name="Specht J."/>
            <person name="Grimwood J."/>
            <person name="Rokhsar D."/>
            <person name="Stacey G."/>
            <person name="Shoemaker R."/>
            <person name="Jackson S."/>
        </authorList>
    </citation>
    <scope>NUCLEOTIDE SEQUENCE</scope>
    <source>
        <tissue evidence="2">Callus</tissue>
    </source>
</reference>
<dbReference type="AlphaFoldDB" id="A0A0R0F283"/>
<dbReference type="InParanoid" id="A0A0R0F283"/>
<reference evidence="2 4" key="1">
    <citation type="journal article" date="2010" name="Nature">
        <title>Genome sequence of the palaeopolyploid soybean.</title>
        <authorList>
            <person name="Schmutz J."/>
            <person name="Cannon S.B."/>
            <person name="Schlueter J."/>
            <person name="Ma J."/>
            <person name="Mitros T."/>
            <person name="Nelson W."/>
            <person name="Hyten D.L."/>
            <person name="Song Q."/>
            <person name="Thelen J.J."/>
            <person name="Cheng J."/>
            <person name="Xu D."/>
            <person name="Hellsten U."/>
            <person name="May G.D."/>
            <person name="Yu Y."/>
            <person name="Sakurai T."/>
            <person name="Umezawa T."/>
            <person name="Bhattacharyya M.K."/>
            <person name="Sandhu D."/>
            <person name="Valliyodan B."/>
            <person name="Lindquist E."/>
            <person name="Peto M."/>
            <person name="Grant D."/>
            <person name="Shu S."/>
            <person name="Goodstein D."/>
            <person name="Barry K."/>
            <person name="Futrell-Griggs M."/>
            <person name="Abernathy B."/>
            <person name="Du J."/>
            <person name="Tian Z."/>
            <person name="Zhu L."/>
            <person name="Gill N."/>
            <person name="Joshi T."/>
            <person name="Libault M."/>
            <person name="Sethuraman A."/>
            <person name="Zhang X.-C."/>
            <person name="Shinozaki K."/>
            <person name="Nguyen H.T."/>
            <person name="Wing R.A."/>
            <person name="Cregan P."/>
            <person name="Specht J."/>
            <person name="Grimwood J."/>
            <person name="Rokhsar D."/>
            <person name="Stacey G."/>
            <person name="Shoemaker R.C."/>
            <person name="Jackson S.A."/>
        </authorList>
    </citation>
    <scope>NUCLEOTIDE SEQUENCE [LARGE SCALE GENOMIC DNA]</scope>
    <source>
        <strain evidence="4">cv. Williams 82</strain>
        <tissue evidence="2">Callus</tissue>
    </source>
</reference>
<dbReference type="EnsemblPlants" id="KRH24176">
    <property type="protein sequence ID" value="KRH24176"/>
    <property type="gene ID" value="GLYMA_12G026300"/>
</dbReference>
<dbReference type="Proteomes" id="UP000008827">
    <property type="component" value="Chromosome 19"/>
</dbReference>
<evidence type="ECO:0000256" key="1">
    <source>
        <dbReference type="SAM" id="SignalP"/>
    </source>
</evidence>
<dbReference type="EMBL" id="CM000845">
    <property type="protein sequence ID" value="KRH24176.1"/>
    <property type="molecule type" value="Genomic_DNA"/>
</dbReference>
<feature type="signal peptide" evidence="1">
    <location>
        <begin position="1"/>
        <end position="27"/>
    </location>
</feature>
<proteinExistence type="predicted"/>
<keyword evidence="1" id="KW-0732">Signal</keyword>
<sequence>MLQSWYAHALSPFTLHLAVTSIHLTLALHPALTSTSSSWTFPNLCSDPSPVKGRVFVRTKTPNPNIVAAPRVVGFGKKRGPNSMCSGGILFCSSLTPATHSPQCLHQCH</sequence>
<dbReference type="Gramene" id="KRH24176">
    <property type="protein sequence ID" value="KRH24176"/>
    <property type="gene ID" value="GLYMA_12G026300"/>
</dbReference>
<dbReference type="EMBL" id="CM000852">
    <property type="protein sequence ID" value="KRG96666.1"/>
    <property type="molecule type" value="Genomic_DNA"/>
</dbReference>
<dbReference type="EnsemblPlants" id="KRG96666">
    <property type="protein sequence ID" value="KRG96666"/>
    <property type="gene ID" value="GLYMA_19G225000"/>
</dbReference>
<reference evidence="4" key="2">
    <citation type="submission" date="2018-02" db="UniProtKB">
        <authorList>
            <consortium name="EnsemblPlants"/>
        </authorList>
    </citation>
    <scope>IDENTIFICATION</scope>
    <source>
        <strain evidence="4">Williams 82</strain>
    </source>
</reference>
<gene>
    <name evidence="3" type="ORF">GLYMA_12G026300</name>
    <name evidence="2" type="ORF">GLYMA_19G225000</name>
</gene>